<dbReference type="GO" id="GO:0005694">
    <property type="term" value="C:chromosome"/>
    <property type="evidence" value="ECO:0007669"/>
    <property type="project" value="InterPro"/>
</dbReference>
<dbReference type="EMBL" id="CP053586">
    <property type="protein sequence ID" value="WNZ21825.1"/>
    <property type="molecule type" value="Genomic_DNA"/>
</dbReference>
<dbReference type="Gene3D" id="1.20.1060.20">
    <property type="match status" value="1"/>
</dbReference>
<dbReference type="GO" id="GO:0005737">
    <property type="term" value="C:cytoplasm"/>
    <property type="evidence" value="ECO:0007669"/>
    <property type="project" value="UniProtKB-SubCell"/>
</dbReference>
<dbReference type="HAMAP" id="MF_01894">
    <property type="entry name" value="Smc_prok"/>
    <property type="match status" value="1"/>
</dbReference>
<feature type="coiled-coil region" evidence="6">
    <location>
        <begin position="345"/>
        <end position="458"/>
    </location>
</feature>
<keyword evidence="4 6" id="KW-0175">Coiled coil</keyword>
<evidence type="ECO:0000313" key="9">
    <source>
        <dbReference type="EMBL" id="WNZ21825.1"/>
    </source>
</evidence>
<dbReference type="InterPro" id="IPR010935">
    <property type="entry name" value="SMC_hinge"/>
</dbReference>
<evidence type="ECO:0000256" key="6">
    <source>
        <dbReference type="HAMAP-Rule" id="MF_01894"/>
    </source>
</evidence>
<dbReference type="SUPFAM" id="SSF52540">
    <property type="entry name" value="P-loop containing nucleoside triphosphate hydrolases"/>
    <property type="match status" value="1"/>
</dbReference>
<feature type="binding site" evidence="6">
    <location>
        <begin position="32"/>
        <end position="39"/>
    </location>
    <ligand>
        <name>ATP</name>
        <dbReference type="ChEBI" id="CHEBI:30616"/>
    </ligand>
</feature>
<name>A0AA97AEA9_9CYAN</name>
<feature type="coiled-coil region" evidence="6">
    <location>
        <begin position="487"/>
        <end position="584"/>
    </location>
</feature>
<dbReference type="GO" id="GO:0016887">
    <property type="term" value="F:ATP hydrolysis activity"/>
    <property type="evidence" value="ECO:0007669"/>
    <property type="project" value="InterPro"/>
</dbReference>
<evidence type="ECO:0000256" key="1">
    <source>
        <dbReference type="ARBA" id="ARBA00022490"/>
    </source>
</evidence>
<feature type="domain" description="SMC hinge" evidence="8">
    <location>
        <begin position="599"/>
        <end position="716"/>
    </location>
</feature>
<accession>A0AA97AEA9</accession>
<dbReference type="InterPro" id="IPR036277">
    <property type="entry name" value="SMC_hinge_sf"/>
</dbReference>
<dbReference type="InterPro" id="IPR024704">
    <property type="entry name" value="SMC"/>
</dbReference>
<dbReference type="SUPFAM" id="SSF75553">
    <property type="entry name" value="Smc hinge domain"/>
    <property type="match status" value="1"/>
</dbReference>
<feature type="compositionally biased region" description="Basic and acidic residues" evidence="7">
    <location>
        <begin position="114"/>
        <end position="139"/>
    </location>
</feature>
<dbReference type="Gene3D" id="3.40.50.300">
    <property type="entry name" value="P-loop containing nucleotide triphosphate hydrolases"/>
    <property type="match status" value="2"/>
</dbReference>
<comment type="similarity">
    <text evidence="6">Belongs to the SMC family.</text>
</comment>
<keyword evidence="5 6" id="KW-0238">DNA-binding</keyword>
<dbReference type="GO" id="GO:0007059">
    <property type="term" value="P:chromosome segregation"/>
    <property type="evidence" value="ECO:0007669"/>
    <property type="project" value="UniProtKB-UniRule"/>
</dbReference>
<comment type="domain">
    <text evidence="6">Contains large globular domains required for ATP hydrolysis at each terminus and a third globular domain forming a flexible hinge near the middle of the molecule. These domains are separated by coiled-coil structures.</text>
</comment>
<keyword evidence="2 6" id="KW-0547">Nucleotide-binding</keyword>
<feature type="compositionally biased region" description="Pro residues" evidence="7">
    <location>
        <begin position="152"/>
        <end position="164"/>
    </location>
</feature>
<gene>
    <name evidence="6 9" type="primary">smc</name>
    <name evidence="9" type="ORF">HJG54_02375</name>
</gene>
<feature type="coiled-coil region" evidence="6">
    <location>
        <begin position="884"/>
        <end position="1002"/>
    </location>
</feature>
<keyword evidence="1 6" id="KW-0963">Cytoplasm</keyword>
<dbReference type="AlphaFoldDB" id="A0AA97AEA9"/>
<feature type="coiled-coil region" evidence="6">
    <location>
        <begin position="760"/>
        <end position="850"/>
    </location>
</feature>
<dbReference type="PANTHER" id="PTHR18937">
    <property type="entry name" value="STRUCTURAL MAINTENANCE OF CHROMOSOMES SMC FAMILY MEMBER"/>
    <property type="match status" value="1"/>
</dbReference>
<sequence length="1253" mass="141706">MYIKRVELTNFKSFGGTTEVPLLPGFTVISGPNGSGKSNILDALLFALGLSSSKGMRAERLPDLVNQTQASRGRSMVEASVTVTFALDAEDVQRVLESEEEEDKRLQSVGTESNGHESNGHEQNGHESNGHEQNGHESNGHASNGHSSTHPPIHPSTPPLPHSPTPLSEWTVTRKLRVTQQGTYTSNYYINAQPCTLTELHEQLQKFHVYPEGYNVVLQGDVTSIISMNSRERREIIDELAGVAAFDRKIDQAKEKLDAVKEREERFRIVERELIAQRDRLAQDRLKAEKYQRLKAEFQDKSQWESVLLWNTKAKQAEQIQAQIVAGDQTTAELAERLTGMGEEIRQATILLDQLNRRVKALGEDELLALQATLATREAELRQLQRQQQELATARQETAANLERTQQEIQEQVQRLDALAKEKQQVEAEDLVTLRAHRDQAQQALEQQREAANTMASASDAWIQEQTALRRQIETLQQSIEPQRTEQARLQERTEQLRVKIQEQTQALQALTEEIAVKQTQRSQIESQLITSIQDMNGLEQSVSAAERELQLQQETQTRLLQEQRDKQRQLDKLEAQAQVIRETQGTGISQILAEAGLPGICGLVAELGRVDAQYQLALEIAAGARLSYLIVEDDSIAAAGIELLKRQRAGRATFLPLNKIKAPTLAPLAKWNRPDGFIDYAANLIDCDDRYRDVFAYVFGNTVVFQALEAARRQMGQYRIVTLDGELLETSGAMTGGSITSRQGTLHFGTVEAAESAEAVALRERLQEIAQILQRCERQILQASLAVKEGAQALAEAKQNQRTIQLQVEQLQQQLVGLIAQEGQLRTQLTQNNQELTAAEERLFTLERELPRQTATLQQQRQALTELEQSQTHSEWQQIQAAIRQQEAELNQRQLALQTAEQRMRDLELQQQRLQERIEQYQQRLQDHRNQQTVQLNQHSTLATQHSALTEQISATQTALAAIDQTLAAEKQERDRAERQLRDQQTAYQQLEWQRQKLLETQQTRRQELATLQEQLTTERAELPDPLPEIPDSTDLAALQHELRSLQKRLQAMEPVNMLALEEYERTQARLDELSQKLTTLDEERTELLLRIENFTTLRQRAFKEAFDAVNKNFQTIFAELSDGDGYLQLDDSQDPFAGGLNLVAHPKGKPVRRLASMSGGEKSLTALSFIFALQRYRPSPFYAFDEVDMFLDGANVERLARMIKHQAQQAQFIVVSLRRPMIESAERTIGVTQARGAYTQVLGLSLQSASG</sequence>
<dbReference type="Pfam" id="PF06470">
    <property type="entry name" value="SMC_hinge"/>
    <property type="match status" value="1"/>
</dbReference>
<keyword evidence="3 6" id="KW-0067">ATP-binding</keyword>
<dbReference type="InterPro" id="IPR027417">
    <property type="entry name" value="P-loop_NTPase"/>
</dbReference>
<evidence type="ECO:0000259" key="8">
    <source>
        <dbReference type="SMART" id="SM00968"/>
    </source>
</evidence>
<dbReference type="Gene3D" id="3.30.70.1620">
    <property type="match status" value="1"/>
</dbReference>
<feature type="coiled-coil region" evidence="6">
    <location>
        <begin position="243"/>
        <end position="301"/>
    </location>
</feature>
<dbReference type="GO" id="GO:0030261">
    <property type="term" value="P:chromosome condensation"/>
    <property type="evidence" value="ECO:0007669"/>
    <property type="project" value="InterPro"/>
</dbReference>
<organism evidence="9">
    <name type="scientific">Leptolyngbya sp. NK1-12</name>
    <dbReference type="NCBI Taxonomy" id="2547451"/>
    <lineage>
        <taxon>Bacteria</taxon>
        <taxon>Bacillati</taxon>
        <taxon>Cyanobacteriota</taxon>
        <taxon>Cyanophyceae</taxon>
        <taxon>Leptolyngbyales</taxon>
        <taxon>Leptolyngbyaceae</taxon>
        <taxon>Leptolyngbya group</taxon>
        <taxon>Leptolyngbya</taxon>
    </lineage>
</organism>
<evidence type="ECO:0000256" key="3">
    <source>
        <dbReference type="ARBA" id="ARBA00022840"/>
    </source>
</evidence>
<evidence type="ECO:0000256" key="5">
    <source>
        <dbReference type="ARBA" id="ARBA00023125"/>
    </source>
</evidence>
<reference evidence="9" key="1">
    <citation type="submission" date="2020-05" db="EMBL/GenBank/DDBJ databases">
        <authorList>
            <person name="Zhu T."/>
            <person name="Keshari N."/>
            <person name="Lu X."/>
        </authorList>
    </citation>
    <scope>NUCLEOTIDE SEQUENCE</scope>
    <source>
        <strain evidence="9">NK1-12</strain>
    </source>
</reference>
<evidence type="ECO:0000256" key="7">
    <source>
        <dbReference type="SAM" id="MobiDB-lite"/>
    </source>
</evidence>
<dbReference type="NCBIfam" id="TIGR02169">
    <property type="entry name" value="SMC_prok_A"/>
    <property type="match status" value="1"/>
</dbReference>
<evidence type="ECO:0000256" key="4">
    <source>
        <dbReference type="ARBA" id="ARBA00023054"/>
    </source>
</evidence>
<proteinExistence type="inferred from homology"/>
<dbReference type="SMART" id="SM00968">
    <property type="entry name" value="SMC_hinge"/>
    <property type="match status" value="1"/>
</dbReference>
<dbReference type="RefSeq" id="WP_316433132.1">
    <property type="nucleotide sequence ID" value="NZ_CP053586.1"/>
</dbReference>
<dbReference type="GO" id="GO:0006260">
    <property type="term" value="P:DNA replication"/>
    <property type="evidence" value="ECO:0007669"/>
    <property type="project" value="UniProtKB-UniRule"/>
</dbReference>
<dbReference type="GO" id="GO:0007062">
    <property type="term" value="P:sister chromatid cohesion"/>
    <property type="evidence" value="ECO:0007669"/>
    <property type="project" value="InterPro"/>
</dbReference>
<dbReference type="GO" id="GO:0003677">
    <property type="term" value="F:DNA binding"/>
    <property type="evidence" value="ECO:0007669"/>
    <property type="project" value="UniProtKB-UniRule"/>
</dbReference>
<comment type="subcellular location">
    <subcellularLocation>
        <location evidence="6">Cytoplasm</location>
    </subcellularLocation>
</comment>
<comment type="function">
    <text evidence="6">Required for chromosome condensation and partitioning.</text>
</comment>
<feature type="coiled-coil region" evidence="6">
    <location>
        <begin position="1058"/>
        <end position="1092"/>
    </location>
</feature>
<dbReference type="PIRSF" id="PIRSF005719">
    <property type="entry name" value="SMC"/>
    <property type="match status" value="1"/>
</dbReference>
<dbReference type="Pfam" id="PF02463">
    <property type="entry name" value="SMC_N"/>
    <property type="match status" value="2"/>
</dbReference>
<feature type="region of interest" description="Disordered" evidence="7">
    <location>
        <begin position="96"/>
        <end position="167"/>
    </location>
</feature>
<dbReference type="InterPro" id="IPR003395">
    <property type="entry name" value="RecF/RecN/SMC_N"/>
</dbReference>
<dbReference type="GO" id="GO:0005524">
    <property type="term" value="F:ATP binding"/>
    <property type="evidence" value="ECO:0007669"/>
    <property type="project" value="UniProtKB-UniRule"/>
</dbReference>
<protein>
    <recommendedName>
        <fullName evidence="6">Chromosome partition protein Smc</fullName>
    </recommendedName>
</protein>
<dbReference type="InterPro" id="IPR011890">
    <property type="entry name" value="SMC_prok"/>
</dbReference>
<comment type="subunit">
    <text evidence="6">Homodimer.</text>
</comment>
<evidence type="ECO:0000256" key="2">
    <source>
        <dbReference type="ARBA" id="ARBA00022741"/>
    </source>
</evidence>